<proteinExistence type="predicted"/>
<keyword evidence="6" id="KW-1185">Reference proteome</keyword>
<dbReference type="PANTHER" id="PTHR20914">
    <property type="entry name" value="LY6/PLAUR DOMAIN-CONTAINING PROTEIN 8"/>
    <property type="match status" value="1"/>
</dbReference>
<comment type="subcellular location">
    <subcellularLocation>
        <location evidence="1">Secreted</location>
    </subcellularLocation>
</comment>
<accession>A0A9N7UCT4</accession>
<evidence type="ECO:0000256" key="3">
    <source>
        <dbReference type="SAM" id="SignalP"/>
    </source>
</evidence>
<protein>
    <recommendedName>
        <fullName evidence="4">UPAR/Ly6 domain-containing protein</fullName>
    </recommendedName>
</protein>
<dbReference type="SMART" id="SM00134">
    <property type="entry name" value="LU"/>
    <property type="match status" value="2"/>
</dbReference>
<dbReference type="Gene3D" id="2.10.60.10">
    <property type="entry name" value="CD59"/>
    <property type="match status" value="2"/>
</dbReference>
<dbReference type="AlphaFoldDB" id="A0A9N7UCT4"/>
<reference evidence="5" key="1">
    <citation type="submission" date="2020-03" db="EMBL/GenBank/DDBJ databases">
        <authorList>
            <person name="Weist P."/>
        </authorList>
    </citation>
    <scope>NUCLEOTIDE SEQUENCE</scope>
</reference>
<evidence type="ECO:0000256" key="1">
    <source>
        <dbReference type="ARBA" id="ARBA00004613"/>
    </source>
</evidence>
<dbReference type="InterPro" id="IPR050918">
    <property type="entry name" value="CNF-like_PLA2_Inhibitor"/>
</dbReference>
<dbReference type="InterPro" id="IPR016054">
    <property type="entry name" value="LY6_UPA_recep-like"/>
</dbReference>
<evidence type="ECO:0000259" key="4">
    <source>
        <dbReference type="SMART" id="SM00134"/>
    </source>
</evidence>
<dbReference type="Pfam" id="PF00021">
    <property type="entry name" value="UPAR_LY6"/>
    <property type="match status" value="2"/>
</dbReference>
<dbReference type="SUPFAM" id="SSF57302">
    <property type="entry name" value="Snake toxin-like"/>
    <property type="match status" value="2"/>
</dbReference>
<keyword evidence="2" id="KW-0964">Secreted</keyword>
<gene>
    <name evidence="5" type="ORF">PLEPLA_LOCUS15634</name>
</gene>
<evidence type="ECO:0000256" key="2">
    <source>
        <dbReference type="ARBA" id="ARBA00022525"/>
    </source>
</evidence>
<evidence type="ECO:0000313" key="6">
    <source>
        <dbReference type="Proteomes" id="UP001153269"/>
    </source>
</evidence>
<feature type="domain" description="UPAR/Ly6" evidence="4">
    <location>
        <begin position="114"/>
        <end position="198"/>
    </location>
</feature>
<sequence>MLLLLIFGIVLLPKASTLKCYQCTPDASGSCVDKEKECPSNGFQCGALRVSSYAGASKLSDISMKMCAMAEQCVEGSLNFGVSRTVVTSKCCNSELCNSQPAPEPGKSTPNGKKCFRCDGQTCSGTLNCEGNEDHCISTTVDLGGEKMTMKGCASKVMCSDSQIAQLPGGIGVGLSCCQGNYCNSAISTRAGLLLLVAPLVTWVMLS</sequence>
<dbReference type="PANTHER" id="PTHR20914:SF26">
    <property type="entry name" value="PHOSPHOLIPASE A2 INHIBITOR CNF-LIKE"/>
    <property type="match status" value="1"/>
</dbReference>
<dbReference type="EMBL" id="CADEAL010000990">
    <property type="protein sequence ID" value="CAB1427693.1"/>
    <property type="molecule type" value="Genomic_DNA"/>
</dbReference>
<feature type="signal peptide" evidence="3">
    <location>
        <begin position="1"/>
        <end position="17"/>
    </location>
</feature>
<comment type="caution">
    <text evidence="5">The sequence shown here is derived from an EMBL/GenBank/DDBJ whole genome shotgun (WGS) entry which is preliminary data.</text>
</comment>
<evidence type="ECO:0000313" key="5">
    <source>
        <dbReference type="EMBL" id="CAB1427693.1"/>
    </source>
</evidence>
<dbReference type="InterPro" id="IPR045860">
    <property type="entry name" value="Snake_toxin-like_sf"/>
</dbReference>
<organism evidence="5 6">
    <name type="scientific">Pleuronectes platessa</name>
    <name type="common">European plaice</name>
    <dbReference type="NCBI Taxonomy" id="8262"/>
    <lineage>
        <taxon>Eukaryota</taxon>
        <taxon>Metazoa</taxon>
        <taxon>Chordata</taxon>
        <taxon>Craniata</taxon>
        <taxon>Vertebrata</taxon>
        <taxon>Euteleostomi</taxon>
        <taxon>Actinopterygii</taxon>
        <taxon>Neopterygii</taxon>
        <taxon>Teleostei</taxon>
        <taxon>Neoteleostei</taxon>
        <taxon>Acanthomorphata</taxon>
        <taxon>Carangaria</taxon>
        <taxon>Pleuronectiformes</taxon>
        <taxon>Pleuronectoidei</taxon>
        <taxon>Pleuronectidae</taxon>
        <taxon>Pleuronectes</taxon>
    </lineage>
</organism>
<keyword evidence="3" id="KW-0732">Signal</keyword>
<dbReference type="GO" id="GO:0005576">
    <property type="term" value="C:extracellular region"/>
    <property type="evidence" value="ECO:0007669"/>
    <property type="project" value="UniProtKB-SubCell"/>
</dbReference>
<feature type="domain" description="UPAR/Ly6" evidence="4">
    <location>
        <begin position="18"/>
        <end position="112"/>
    </location>
</feature>
<dbReference type="Proteomes" id="UP001153269">
    <property type="component" value="Unassembled WGS sequence"/>
</dbReference>
<name>A0A9N7UCT4_PLEPL</name>
<feature type="chain" id="PRO_5040261853" description="UPAR/Ly6 domain-containing protein" evidence="3">
    <location>
        <begin position="18"/>
        <end position="207"/>
    </location>
</feature>